<evidence type="ECO:0000313" key="3">
    <source>
        <dbReference type="Proteomes" id="UP000194546"/>
    </source>
</evidence>
<reference evidence="2 3" key="1">
    <citation type="submission" date="2017-03" db="EMBL/GenBank/DDBJ databases">
        <title>Genome analysis of strain PAMC 26510.</title>
        <authorList>
            <person name="Oh H.-M."/>
            <person name="Yang J.-A."/>
        </authorList>
    </citation>
    <scope>NUCLEOTIDE SEQUENCE [LARGE SCALE GENOMIC DNA]</scope>
    <source>
        <strain evidence="2 3">PAMC 26510</strain>
    </source>
</reference>
<evidence type="ECO:0000313" key="2">
    <source>
        <dbReference type="EMBL" id="OTP77671.1"/>
    </source>
</evidence>
<accession>A0A242N1X4</accession>
<sequence length="42" mass="4190">MITEARSVAQAHATRFGGSAKTGETGAGVLNFDVSPGPGETL</sequence>
<comment type="caution">
    <text evidence="2">The sequence shown here is derived from an EMBL/GenBank/DDBJ whole genome shotgun (WGS) entry which is preliminary data.</text>
</comment>
<evidence type="ECO:0000256" key="1">
    <source>
        <dbReference type="SAM" id="MobiDB-lite"/>
    </source>
</evidence>
<dbReference type="AlphaFoldDB" id="A0A242N1X4"/>
<name>A0A242N1X4_CABSO</name>
<proteinExistence type="predicted"/>
<dbReference type="EMBL" id="NBTY01000052">
    <property type="protein sequence ID" value="OTP77671.1"/>
    <property type="molecule type" value="Genomic_DNA"/>
</dbReference>
<organism evidence="2 3">
    <name type="scientific">Caballeronia sordidicola</name>
    <name type="common">Burkholderia sordidicola</name>
    <dbReference type="NCBI Taxonomy" id="196367"/>
    <lineage>
        <taxon>Bacteria</taxon>
        <taxon>Pseudomonadati</taxon>
        <taxon>Pseudomonadota</taxon>
        <taxon>Betaproteobacteria</taxon>
        <taxon>Burkholderiales</taxon>
        <taxon>Burkholderiaceae</taxon>
        <taxon>Caballeronia</taxon>
    </lineage>
</organism>
<dbReference type="Proteomes" id="UP000194546">
    <property type="component" value="Unassembled WGS sequence"/>
</dbReference>
<gene>
    <name evidence="2" type="ORF">PAMC26510_08360</name>
</gene>
<feature type="region of interest" description="Disordered" evidence="1">
    <location>
        <begin position="1"/>
        <end position="42"/>
    </location>
</feature>
<protein>
    <submittedName>
        <fullName evidence="2">Uncharacterized protein</fullName>
    </submittedName>
</protein>